<keyword evidence="2" id="KW-1185">Reference proteome</keyword>
<accession>A0A2P4PFJ5</accession>
<dbReference type="EMBL" id="AUPC02000248">
    <property type="protein sequence ID" value="POG64130.1"/>
    <property type="molecule type" value="Genomic_DNA"/>
</dbReference>
<dbReference type="InterPro" id="IPR043129">
    <property type="entry name" value="ATPase_NBD"/>
</dbReference>
<dbReference type="Gene3D" id="3.30.420.40">
    <property type="match status" value="2"/>
</dbReference>
<reference evidence="1 2" key="1">
    <citation type="journal article" date="2013" name="Proc. Natl. Acad. Sci. U.S.A.">
        <title>Genome of an arbuscular mycorrhizal fungus provides insight into the oldest plant symbiosis.</title>
        <authorList>
            <person name="Tisserant E."/>
            <person name="Malbreil M."/>
            <person name="Kuo A."/>
            <person name="Kohler A."/>
            <person name="Symeonidi A."/>
            <person name="Balestrini R."/>
            <person name="Charron P."/>
            <person name="Duensing N."/>
            <person name="Frei Dit Frey N."/>
            <person name="Gianinazzi-Pearson V."/>
            <person name="Gilbert L.B."/>
            <person name="Handa Y."/>
            <person name="Herr J.R."/>
            <person name="Hijri M."/>
            <person name="Koul R."/>
            <person name="Kawaguchi M."/>
            <person name="Krajinski F."/>
            <person name="Lammers P.J."/>
            <person name="Masclaux F.G."/>
            <person name="Murat C."/>
            <person name="Morin E."/>
            <person name="Ndikumana S."/>
            <person name="Pagni M."/>
            <person name="Petitpierre D."/>
            <person name="Requena N."/>
            <person name="Rosikiewicz P."/>
            <person name="Riley R."/>
            <person name="Saito K."/>
            <person name="San Clemente H."/>
            <person name="Shapiro H."/>
            <person name="van Tuinen D."/>
            <person name="Becard G."/>
            <person name="Bonfante P."/>
            <person name="Paszkowski U."/>
            <person name="Shachar-Hill Y.Y."/>
            <person name="Tuskan G.A."/>
            <person name="Young P.W."/>
            <person name="Sanders I.R."/>
            <person name="Henrissat B."/>
            <person name="Rensing S.A."/>
            <person name="Grigoriev I.V."/>
            <person name="Corradi N."/>
            <person name="Roux C."/>
            <person name="Martin F."/>
        </authorList>
    </citation>
    <scope>NUCLEOTIDE SEQUENCE [LARGE SCALE GENOMIC DNA]</scope>
    <source>
        <strain evidence="1 2">DAOM 197198</strain>
    </source>
</reference>
<protein>
    <recommendedName>
        <fullName evidence="3">Actin-like ATPase domain-containing protein</fullName>
    </recommendedName>
</protein>
<evidence type="ECO:0008006" key="3">
    <source>
        <dbReference type="Google" id="ProtNLM"/>
    </source>
</evidence>
<organism evidence="1 2">
    <name type="scientific">Rhizophagus irregularis (strain DAOM 181602 / DAOM 197198 / MUCL 43194)</name>
    <name type="common">Arbuscular mycorrhizal fungus</name>
    <name type="synonym">Glomus intraradices</name>
    <dbReference type="NCBI Taxonomy" id="747089"/>
    <lineage>
        <taxon>Eukaryota</taxon>
        <taxon>Fungi</taxon>
        <taxon>Fungi incertae sedis</taxon>
        <taxon>Mucoromycota</taxon>
        <taxon>Glomeromycotina</taxon>
        <taxon>Glomeromycetes</taxon>
        <taxon>Glomerales</taxon>
        <taxon>Glomeraceae</taxon>
        <taxon>Rhizophagus</taxon>
    </lineage>
</organism>
<reference evidence="1 2" key="2">
    <citation type="journal article" date="2018" name="New Phytol.">
        <title>High intraspecific genome diversity in the model arbuscular mycorrhizal symbiont Rhizophagus irregularis.</title>
        <authorList>
            <person name="Chen E.C.H."/>
            <person name="Morin E."/>
            <person name="Beaudet D."/>
            <person name="Noel J."/>
            <person name="Yildirir G."/>
            <person name="Ndikumana S."/>
            <person name="Charron P."/>
            <person name="St-Onge C."/>
            <person name="Giorgi J."/>
            <person name="Kruger M."/>
            <person name="Marton T."/>
            <person name="Ropars J."/>
            <person name="Grigoriev I.V."/>
            <person name="Hainaut M."/>
            <person name="Henrissat B."/>
            <person name="Roux C."/>
            <person name="Martin F."/>
            <person name="Corradi N."/>
        </authorList>
    </citation>
    <scope>NUCLEOTIDE SEQUENCE [LARGE SCALE GENOMIC DNA]</scope>
    <source>
        <strain evidence="1 2">DAOM 197198</strain>
    </source>
</reference>
<dbReference type="Proteomes" id="UP000018888">
    <property type="component" value="Unassembled WGS sequence"/>
</dbReference>
<dbReference type="CDD" id="cd10229">
    <property type="entry name" value="ASKHA_NBD_HSP70_HSPA12"/>
    <property type="match status" value="1"/>
</dbReference>
<gene>
    <name evidence="1" type="ORF">GLOIN_2v1881619</name>
</gene>
<sequence>MSIEIQSDIRVVVSIDFGTTFSGYAYAHKENPKNITVQSEWETTGASFKTPTVIKYEDDSYTKISSWGFPALAEKPVKKKKTKTSSKPIELFKLHLVKSLEKKPFLPKDLNYKNVIRDYLKKLGDHIKESLERHWRNVDFYKHVLIVLTVPAEFDDKAIETFRECAINAGLLKDKYNTNNLKFTTEPEAAAICCLNPTTREEHHLTTGDSFMIVDCGGGTVDLTTRELLEDERLSEITERSGDYCGSSFIDQAFLEFVEEKVGKAAIELVKNNHYSQLQYCVQAFCKQVKIPFTGDDSNPGEDLDLEELLPAIQQYVTGEEKNRMEEEEWLIKLSFEDIKGMFDPVIDKIINLIKDQLDKNEKGCSTMFLVGGFSESKYLQTRIKEEFGEIVPNISVPPQPITSVVKGGVLYGLKEKTVKDRILKRTYGTEIVRRWKQPDPLSERLPNGLTVAFERLAQRGARLPRDNKFTKKFKPLSLLQQKINFDLYATEGSDAKFCEDPGVSKLHNWEIELPENENLEDTTILFTLSKRVKNISVKSNMNKFIIKSIILVLLFNNRKL</sequence>
<dbReference type="Gene3D" id="3.90.640.10">
    <property type="entry name" value="Actin, Chain A, domain 4"/>
    <property type="match status" value="1"/>
</dbReference>
<comment type="caution">
    <text evidence="1">The sequence shown here is derived from an EMBL/GenBank/DDBJ whole genome shotgun (WGS) entry which is preliminary data.</text>
</comment>
<evidence type="ECO:0000313" key="1">
    <source>
        <dbReference type="EMBL" id="POG64130.1"/>
    </source>
</evidence>
<proteinExistence type="predicted"/>
<name>A0A2P4PFJ5_RHIID</name>
<evidence type="ECO:0000313" key="2">
    <source>
        <dbReference type="Proteomes" id="UP000018888"/>
    </source>
</evidence>
<dbReference type="SUPFAM" id="SSF53067">
    <property type="entry name" value="Actin-like ATPase domain"/>
    <property type="match status" value="2"/>
</dbReference>
<dbReference type="AlphaFoldDB" id="A0A2P4PFJ5"/>
<dbReference type="PANTHER" id="PTHR14187">
    <property type="entry name" value="ALPHA KINASE/ELONGATION FACTOR 2 KINASE"/>
    <property type="match status" value="1"/>
</dbReference>
<dbReference type="VEuPathDB" id="FungiDB:RhiirFUN_008391"/>
<dbReference type="PANTHER" id="PTHR14187:SF5">
    <property type="entry name" value="HEAT SHOCK 70 KDA PROTEIN 12A"/>
    <property type="match status" value="1"/>
</dbReference>